<keyword evidence="4 6" id="KW-0472">Membrane</keyword>
<dbReference type="OrthoDB" id="2988756at2759"/>
<reference evidence="9" key="1">
    <citation type="journal article" date="2020" name="Stud. Mycol.">
        <title>101 Dothideomycetes genomes: A test case for predicting lifestyles and emergence of pathogens.</title>
        <authorList>
            <person name="Haridas S."/>
            <person name="Albert R."/>
            <person name="Binder M."/>
            <person name="Bloem J."/>
            <person name="LaButti K."/>
            <person name="Salamov A."/>
            <person name="Andreopoulos B."/>
            <person name="Baker S."/>
            <person name="Barry K."/>
            <person name="Bills G."/>
            <person name="Bluhm B."/>
            <person name="Cannon C."/>
            <person name="Castanera R."/>
            <person name="Culley D."/>
            <person name="Daum C."/>
            <person name="Ezra D."/>
            <person name="Gonzalez J."/>
            <person name="Henrissat B."/>
            <person name="Kuo A."/>
            <person name="Liang C."/>
            <person name="Lipzen A."/>
            <person name="Lutzoni F."/>
            <person name="Magnuson J."/>
            <person name="Mondo S."/>
            <person name="Nolan M."/>
            <person name="Ohm R."/>
            <person name="Pangilinan J."/>
            <person name="Park H.-J."/>
            <person name="Ramirez L."/>
            <person name="Alfaro M."/>
            <person name="Sun H."/>
            <person name="Tritt A."/>
            <person name="Yoshinaga Y."/>
            <person name="Zwiers L.-H."/>
            <person name="Turgeon B."/>
            <person name="Goodwin S."/>
            <person name="Spatafora J."/>
            <person name="Crous P."/>
            <person name="Grigoriev I."/>
        </authorList>
    </citation>
    <scope>NUCLEOTIDE SEQUENCE [LARGE SCALE GENOMIC DNA]</scope>
    <source>
        <strain evidence="9">CECT 20119</strain>
    </source>
</reference>
<sequence>MGLLLLLLYRRFIAHLPWMKYAIRGSIAFILGSFVLVTLATFLQCRPFHLYWQLNPQPGQCVKGYLQTTIQCVTNIITDLIIMGIDVREEWRQSFRKKFLELSFRLYKSCRAWKVEERTM</sequence>
<dbReference type="InterPro" id="IPR052337">
    <property type="entry name" value="SAT4-like"/>
</dbReference>
<organism evidence="8 9">
    <name type="scientific">Elsinoe ampelina</name>
    <dbReference type="NCBI Taxonomy" id="302913"/>
    <lineage>
        <taxon>Eukaryota</taxon>
        <taxon>Fungi</taxon>
        <taxon>Dikarya</taxon>
        <taxon>Ascomycota</taxon>
        <taxon>Pezizomycotina</taxon>
        <taxon>Dothideomycetes</taxon>
        <taxon>Dothideomycetidae</taxon>
        <taxon>Myriangiales</taxon>
        <taxon>Elsinoaceae</taxon>
        <taxon>Elsinoe</taxon>
    </lineage>
</organism>
<proteinExistence type="inferred from homology"/>
<evidence type="ECO:0000256" key="2">
    <source>
        <dbReference type="ARBA" id="ARBA00022692"/>
    </source>
</evidence>
<protein>
    <recommendedName>
        <fullName evidence="7">Rhodopsin domain-containing protein</fullName>
    </recommendedName>
</protein>
<feature type="domain" description="Rhodopsin" evidence="7">
    <location>
        <begin position="5"/>
        <end position="94"/>
    </location>
</feature>
<keyword evidence="3 6" id="KW-1133">Transmembrane helix</keyword>
<evidence type="ECO:0000256" key="5">
    <source>
        <dbReference type="ARBA" id="ARBA00038359"/>
    </source>
</evidence>
<evidence type="ECO:0000313" key="9">
    <source>
        <dbReference type="Proteomes" id="UP000799538"/>
    </source>
</evidence>
<evidence type="ECO:0000256" key="6">
    <source>
        <dbReference type="SAM" id="Phobius"/>
    </source>
</evidence>
<dbReference type="EMBL" id="ML992552">
    <property type="protein sequence ID" value="KAF2218350.1"/>
    <property type="molecule type" value="Genomic_DNA"/>
</dbReference>
<evidence type="ECO:0000256" key="3">
    <source>
        <dbReference type="ARBA" id="ARBA00022989"/>
    </source>
</evidence>
<dbReference type="Pfam" id="PF20684">
    <property type="entry name" value="Fung_rhodopsin"/>
    <property type="match status" value="1"/>
</dbReference>
<name>A0A6A6FYU2_9PEZI</name>
<dbReference type="InterPro" id="IPR049326">
    <property type="entry name" value="Rhodopsin_dom_fungi"/>
</dbReference>
<dbReference type="Proteomes" id="UP000799538">
    <property type="component" value="Unassembled WGS sequence"/>
</dbReference>
<evidence type="ECO:0000313" key="8">
    <source>
        <dbReference type="EMBL" id="KAF2218350.1"/>
    </source>
</evidence>
<keyword evidence="2 6" id="KW-0812">Transmembrane</keyword>
<evidence type="ECO:0000259" key="7">
    <source>
        <dbReference type="Pfam" id="PF20684"/>
    </source>
</evidence>
<dbReference type="AlphaFoldDB" id="A0A6A6FYU2"/>
<evidence type="ECO:0000256" key="1">
    <source>
        <dbReference type="ARBA" id="ARBA00004141"/>
    </source>
</evidence>
<gene>
    <name evidence="8" type="ORF">BDZ85DRAFT_105451</name>
</gene>
<feature type="transmembrane region" description="Helical" evidence="6">
    <location>
        <begin position="21"/>
        <end position="43"/>
    </location>
</feature>
<keyword evidence="9" id="KW-1185">Reference proteome</keyword>
<dbReference type="PANTHER" id="PTHR33048">
    <property type="entry name" value="PTH11-LIKE INTEGRAL MEMBRANE PROTEIN (AFU_ORTHOLOGUE AFUA_5G11245)"/>
    <property type="match status" value="1"/>
</dbReference>
<comment type="similarity">
    <text evidence="5">Belongs to the SAT4 family.</text>
</comment>
<evidence type="ECO:0000256" key="4">
    <source>
        <dbReference type="ARBA" id="ARBA00023136"/>
    </source>
</evidence>
<dbReference type="PANTHER" id="PTHR33048:SF47">
    <property type="entry name" value="INTEGRAL MEMBRANE PROTEIN-RELATED"/>
    <property type="match status" value="1"/>
</dbReference>
<comment type="subcellular location">
    <subcellularLocation>
        <location evidence="1">Membrane</location>
        <topology evidence="1">Multi-pass membrane protein</topology>
    </subcellularLocation>
</comment>
<dbReference type="GO" id="GO:0016020">
    <property type="term" value="C:membrane"/>
    <property type="evidence" value="ECO:0007669"/>
    <property type="project" value="UniProtKB-SubCell"/>
</dbReference>
<accession>A0A6A6FYU2</accession>